<dbReference type="GO" id="GO:0006887">
    <property type="term" value="P:exocytosis"/>
    <property type="evidence" value="ECO:0007669"/>
    <property type="project" value="TreeGrafter"/>
</dbReference>
<dbReference type="InterPro" id="IPR009449">
    <property type="entry name" value="Sec2_N"/>
</dbReference>
<feature type="compositionally biased region" description="Basic and acidic residues" evidence="2">
    <location>
        <begin position="49"/>
        <end position="62"/>
    </location>
</feature>
<organism evidence="4 5">
    <name type="scientific">Taphrina deformans (strain PYCC 5710 / ATCC 11124 / CBS 356.35 / IMI 108563 / JCM 9778 / NBRC 8474)</name>
    <name type="common">Peach leaf curl fungus</name>
    <name type="synonym">Lalaria deformans</name>
    <dbReference type="NCBI Taxonomy" id="1097556"/>
    <lineage>
        <taxon>Eukaryota</taxon>
        <taxon>Fungi</taxon>
        <taxon>Dikarya</taxon>
        <taxon>Ascomycota</taxon>
        <taxon>Taphrinomycotina</taxon>
        <taxon>Taphrinomycetes</taxon>
        <taxon>Taphrinales</taxon>
        <taxon>Taphrinaceae</taxon>
        <taxon>Taphrina</taxon>
    </lineage>
</organism>
<dbReference type="EMBL" id="CAHR02000069">
    <property type="protein sequence ID" value="CCG82069.1"/>
    <property type="molecule type" value="Genomic_DNA"/>
</dbReference>
<feature type="domain" description="GDP/GTP exchange factor Sec2 N-terminal" evidence="3">
    <location>
        <begin position="94"/>
        <end position="184"/>
    </location>
</feature>
<dbReference type="PANTHER" id="PTHR14430">
    <property type="entry name" value="RABIN3-RELATED"/>
    <property type="match status" value="1"/>
</dbReference>
<dbReference type="Pfam" id="PF06428">
    <property type="entry name" value="Sec2p"/>
    <property type="match status" value="1"/>
</dbReference>
<keyword evidence="5" id="KW-1185">Reference proteome</keyword>
<accession>R4X8U8</accession>
<dbReference type="VEuPathDB" id="FungiDB:TAPDE_002001"/>
<reference evidence="4 5" key="1">
    <citation type="journal article" date="2013" name="MBio">
        <title>Genome sequencing of the plant pathogen Taphrina deformans, the causal agent of peach leaf curl.</title>
        <authorList>
            <person name="Cisse O.H."/>
            <person name="Almeida J.M.G.C.F."/>
            <person name="Fonseca A."/>
            <person name="Kumar A.A."/>
            <person name="Salojaervi J."/>
            <person name="Overmyer K."/>
            <person name="Hauser P.M."/>
            <person name="Pagni M."/>
        </authorList>
    </citation>
    <scope>NUCLEOTIDE SEQUENCE [LARGE SCALE GENOMIC DNA]</scope>
    <source>
        <strain evidence="5">PYCC 5710 / ATCC 11124 / CBS 356.35 / IMI 108563 / JCM 9778 / NBRC 8474</strain>
    </source>
</reference>
<feature type="compositionally biased region" description="Polar residues" evidence="2">
    <location>
        <begin position="63"/>
        <end position="75"/>
    </location>
</feature>
<comment type="caution">
    <text evidence="4">The sequence shown here is derived from an EMBL/GenBank/DDBJ whole genome shotgun (WGS) entry which is preliminary data.</text>
</comment>
<evidence type="ECO:0000313" key="4">
    <source>
        <dbReference type="EMBL" id="CCG82069.1"/>
    </source>
</evidence>
<feature type="region of interest" description="Disordered" evidence="2">
    <location>
        <begin position="49"/>
        <end position="105"/>
    </location>
</feature>
<name>R4X8U8_TAPDE</name>
<dbReference type="PANTHER" id="PTHR14430:SF4">
    <property type="entry name" value="GDP_GTP EXCHANGE FACTOR SEC2 N-TERMINAL DOMAIN-CONTAINING PROTEIN"/>
    <property type="match status" value="1"/>
</dbReference>
<dbReference type="GO" id="GO:0005085">
    <property type="term" value="F:guanyl-nucleotide exchange factor activity"/>
    <property type="evidence" value="ECO:0007669"/>
    <property type="project" value="InterPro"/>
</dbReference>
<dbReference type="AlphaFoldDB" id="R4X8U8"/>
<dbReference type="OrthoDB" id="5560525at2759"/>
<dbReference type="STRING" id="1097556.R4X8U8"/>
<evidence type="ECO:0000313" key="5">
    <source>
        <dbReference type="Proteomes" id="UP000013776"/>
    </source>
</evidence>
<protein>
    <recommendedName>
        <fullName evidence="3">GDP/GTP exchange factor Sec2 N-terminal domain-containing protein</fullName>
    </recommendedName>
</protein>
<dbReference type="Proteomes" id="UP000013776">
    <property type="component" value="Unassembled WGS sequence"/>
</dbReference>
<evidence type="ECO:0000256" key="2">
    <source>
        <dbReference type="SAM" id="MobiDB-lite"/>
    </source>
</evidence>
<sequence>MSDVPTTALEKLQHEEILELESQIRSLNTKISAAVDHAADLQDEIRTMRARQREENEARESLANESSLRRMSTYFSGRRPSVATTTTAAARSNSMSPSRRLNRSEDEDLVAQLQRERVQRLECESKYRALQDESEALSESLFEEANKMVAVERQLTHNATIKLQAMKNRESESRRRLEDLERAMERIGRYMSQHASPKSLI</sequence>
<proteinExistence type="predicted"/>
<gene>
    <name evidence="4" type="ORF">TAPDE_002001</name>
</gene>
<dbReference type="GO" id="GO:0051286">
    <property type="term" value="C:cell tip"/>
    <property type="evidence" value="ECO:0007669"/>
    <property type="project" value="TreeGrafter"/>
</dbReference>
<dbReference type="GO" id="GO:0070319">
    <property type="term" value="C:Golgi to plasma membrane transport vesicle"/>
    <property type="evidence" value="ECO:0007669"/>
    <property type="project" value="TreeGrafter"/>
</dbReference>
<keyword evidence="1" id="KW-0175">Coiled coil</keyword>
<dbReference type="Gene3D" id="6.10.140.910">
    <property type="match status" value="1"/>
</dbReference>
<evidence type="ECO:0000256" key="1">
    <source>
        <dbReference type="ARBA" id="ARBA00023054"/>
    </source>
</evidence>
<evidence type="ECO:0000259" key="3">
    <source>
        <dbReference type="Pfam" id="PF06428"/>
    </source>
</evidence>
<dbReference type="InterPro" id="IPR040351">
    <property type="entry name" value="RAB3IL/RAB3IP/Sec2"/>
</dbReference>
<dbReference type="SUPFAM" id="SSF144284">
    <property type="entry name" value="Sec2 N-terminal region"/>
    <property type="match status" value="1"/>
</dbReference>